<accession>A0A4Q0SUN9</accession>
<name>A0A4Q0SUN9_9BACT</name>
<dbReference type="AlphaFoldDB" id="A0A4Q0SUN9"/>
<dbReference type="EMBL" id="RDSM01000004">
    <property type="protein sequence ID" value="RXH54447.1"/>
    <property type="molecule type" value="Genomic_DNA"/>
</dbReference>
<comment type="caution">
    <text evidence="1">The sequence shown here is derived from an EMBL/GenBank/DDBJ whole genome shotgun (WGS) entry which is preliminary data.</text>
</comment>
<sequence>MIECKELAGKVIRVCHLYEDGVNGPELQIEFTDGTSFVTGLKVEVSFEARYLRSDGGGSTILKDYTQPVIIPH</sequence>
<reference evidence="1 2" key="1">
    <citation type="submission" date="2018-11" db="EMBL/GenBank/DDBJ databases">
        <authorList>
            <person name="Mardanov A.V."/>
            <person name="Ravin N.V."/>
            <person name="Dedysh S.N."/>
        </authorList>
    </citation>
    <scope>NUCLEOTIDE SEQUENCE [LARGE SCALE GENOMIC DNA]</scope>
    <source>
        <strain evidence="1 2">AF10</strain>
    </source>
</reference>
<evidence type="ECO:0000313" key="1">
    <source>
        <dbReference type="EMBL" id="RXH54447.1"/>
    </source>
</evidence>
<dbReference type="RefSeq" id="WP_128915327.1">
    <property type="nucleotide sequence ID" value="NZ_RDSM01000004.1"/>
</dbReference>
<reference evidence="2" key="2">
    <citation type="submission" date="2019-02" db="EMBL/GenBank/DDBJ databases">
        <title>Granulicella sibirica sp. nov., a psychrotolerant acidobacterium isolated from an organic soil layer in forested tundra, West Siberia.</title>
        <authorList>
            <person name="Oshkin I.Y."/>
            <person name="Kulichevskaya I.S."/>
            <person name="Rijpstra W.I.C."/>
            <person name="Sinninghe Damste J.S."/>
            <person name="Rakitin A.L."/>
            <person name="Ravin N.V."/>
            <person name="Dedysh S.N."/>
        </authorList>
    </citation>
    <scope>NUCLEOTIDE SEQUENCE [LARGE SCALE GENOMIC DNA]</scope>
    <source>
        <strain evidence="2">AF10</strain>
    </source>
</reference>
<gene>
    <name evidence="1" type="ORF">GRAN_4743</name>
</gene>
<evidence type="ECO:0000313" key="2">
    <source>
        <dbReference type="Proteomes" id="UP000289437"/>
    </source>
</evidence>
<protein>
    <submittedName>
        <fullName evidence="1">Uncharacterized protein</fullName>
    </submittedName>
</protein>
<dbReference type="OrthoDB" id="123162at2"/>
<proteinExistence type="predicted"/>
<organism evidence="1 2">
    <name type="scientific">Granulicella sibirica</name>
    <dbReference type="NCBI Taxonomy" id="2479048"/>
    <lineage>
        <taxon>Bacteria</taxon>
        <taxon>Pseudomonadati</taxon>
        <taxon>Acidobacteriota</taxon>
        <taxon>Terriglobia</taxon>
        <taxon>Terriglobales</taxon>
        <taxon>Acidobacteriaceae</taxon>
        <taxon>Granulicella</taxon>
    </lineage>
</organism>
<keyword evidence="2" id="KW-1185">Reference proteome</keyword>
<dbReference type="Proteomes" id="UP000289437">
    <property type="component" value="Unassembled WGS sequence"/>
</dbReference>